<dbReference type="InterPro" id="IPR007287">
    <property type="entry name" value="Sof1"/>
</dbReference>
<comment type="similarity">
    <text evidence="2">Belongs to the WD repeat DCAF13/WDSOF1 family.</text>
</comment>
<dbReference type="Gene3D" id="2.130.10.10">
    <property type="entry name" value="YVTN repeat-like/Quinoprotein amine dehydrogenase"/>
    <property type="match status" value="1"/>
</dbReference>
<accession>A0A0R0LT60</accession>
<feature type="repeat" description="WD" evidence="7">
    <location>
        <begin position="328"/>
        <end position="353"/>
    </location>
</feature>
<evidence type="ECO:0000256" key="8">
    <source>
        <dbReference type="SAM" id="MobiDB-lite"/>
    </source>
</evidence>
<dbReference type="InterPro" id="IPR015943">
    <property type="entry name" value="WD40/YVTN_repeat-like_dom_sf"/>
</dbReference>
<evidence type="ECO:0000313" key="11">
    <source>
        <dbReference type="Proteomes" id="UP000051530"/>
    </source>
</evidence>
<dbReference type="SUPFAM" id="SSF50978">
    <property type="entry name" value="WD40 repeat-like"/>
    <property type="match status" value="1"/>
</dbReference>
<evidence type="ECO:0000256" key="2">
    <source>
        <dbReference type="ARBA" id="ARBA00005649"/>
    </source>
</evidence>
<dbReference type="InterPro" id="IPR001680">
    <property type="entry name" value="WD40_rpt"/>
</dbReference>
<dbReference type="EMBL" id="LGUB01000878">
    <property type="protein sequence ID" value="KRH92506.1"/>
    <property type="molecule type" value="Genomic_DNA"/>
</dbReference>
<organism evidence="10 11">
    <name type="scientific">Pseudoloma neurophilia</name>
    <dbReference type="NCBI Taxonomy" id="146866"/>
    <lineage>
        <taxon>Eukaryota</taxon>
        <taxon>Fungi</taxon>
        <taxon>Fungi incertae sedis</taxon>
        <taxon>Microsporidia</taxon>
        <taxon>Pseudoloma</taxon>
    </lineage>
</organism>
<evidence type="ECO:0000313" key="10">
    <source>
        <dbReference type="EMBL" id="KRH92506.1"/>
    </source>
</evidence>
<comment type="subcellular location">
    <subcellularLocation>
        <location evidence="1">Nucleus</location>
        <location evidence="1">Nucleolus</location>
    </subcellularLocation>
</comment>
<comment type="caution">
    <text evidence="10">The sequence shown here is derived from an EMBL/GenBank/DDBJ whole genome shotgun (WGS) entry which is preliminary data.</text>
</comment>
<dbReference type="Proteomes" id="UP000051530">
    <property type="component" value="Unassembled WGS sequence"/>
</dbReference>
<keyword evidence="6" id="KW-0687">Ribonucleoprotein</keyword>
<dbReference type="Pfam" id="PF00400">
    <property type="entry name" value="WD40"/>
    <property type="match status" value="2"/>
</dbReference>
<name>A0A0R0LT60_9MICR</name>
<keyword evidence="11" id="KW-1185">Reference proteome</keyword>
<keyword evidence="4" id="KW-0677">Repeat</keyword>
<keyword evidence="3 7" id="KW-0853">WD repeat</keyword>
<sequence length="415" mass="48144">MKIYAITRTGKNAHKKEYTAVPNNVSFRKVGNDPLAAQKEFIQALNATKIERLLAKPFIKNIDSFSDNIIHLDSFGDICVSAAFDGEISVRKGNDQILHANIQEISDLSIDQTGLYMAIKDKVYRFEFNSESNTQDLEITSLSTFSDSNLSISTVIQTNCPIKSLKRQKKQSYVLTDSFFSIHDENYQTKSKFTFKESYEKLFAKNQIVYCTSERDLNLIDERSHELIISKQYGIKTNDIAFKDNQYFITANENAFAYMHDIRKLETPIAKFIGHVNSLTSVDFYNDDIVTGSCDKSIRIFNNYERTSRDVYYNKRMLSVSKVKVFKGRYILSGSDDANVRLWRLNASQKEKLSKAERESLDEKQILKEKYYHVGDIKRIDKHRFLPGDLKSKIKQENEHHKAVIRKKKRFEEQQ</sequence>
<dbReference type="Pfam" id="PF04158">
    <property type="entry name" value="Sof1"/>
    <property type="match status" value="1"/>
</dbReference>
<dbReference type="PANTHER" id="PTHR22851">
    <property type="entry name" value="U3 SMALL NUCLEOLAR RNA U3 SNORNA ASSOCIATED PROTEIN"/>
    <property type="match status" value="1"/>
</dbReference>
<dbReference type="VEuPathDB" id="MicrosporidiaDB:M153_51510001252"/>
<dbReference type="OrthoDB" id="10249065at2759"/>
<evidence type="ECO:0000256" key="5">
    <source>
        <dbReference type="ARBA" id="ARBA00023242"/>
    </source>
</evidence>
<dbReference type="SMART" id="SM00320">
    <property type="entry name" value="WD40"/>
    <property type="match status" value="2"/>
</dbReference>
<dbReference type="GO" id="GO:0032040">
    <property type="term" value="C:small-subunit processome"/>
    <property type="evidence" value="ECO:0007669"/>
    <property type="project" value="TreeGrafter"/>
</dbReference>
<evidence type="ECO:0000256" key="7">
    <source>
        <dbReference type="PROSITE-ProRule" id="PRU00221"/>
    </source>
</evidence>
<evidence type="ECO:0000259" key="9">
    <source>
        <dbReference type="Pfam" id="PF04158"/>
    </source>
</evidence>
<evidence type="ECO:0000256" key="4">
    <source>
        <dbReference type="ARBA" id="ARBA00022737"/>
    </source>
</evidence>
<dbReference type="PROSITE" id="PS50082">
    <property type="entry name" value="WD_REPEATS_2"/>
    <property type="match status" value="1"/>
</dbReference>
<evidence type="ECO:0000256" key="3">
    <source>
        <dbReference type="ARBA" id="ARBA00022574"/>
    </source>
</evidence>
<feature type="domain" description="Sof1-like protein" evidence="9">
    <location>
        <begin position="347"/>
        <end position="411"/>
    </location>
</feature>
<reference evidence="10 11" key="1">
    <citation type="submission" date="2015-07" db="EMBL/GenBank/DDBJ databases">
        <title>The genome of Pseudoloma neurophilia, a relevant intracellular parasite of the zebrafish.</title>
        <authorList>
            <person name="Ndikumana S."/>
            <person name="Pelin A."/>
            <person name="Sanders J."/>
            <person name="Corradi N."/>
        </authorList>
    </citation>
    <scope>NUCLEOTIDE SEQUENCE [LARGE SCALE GENOMIC DNA]</scope>
    <source>
        <strain evidence="10 11">MK1</strain>
    </source>
</reference>
<dbReference type="InterPro" id="IPR036322">
    <property type="entry name" value="WD40_repeat_dom_sf"/>
</dbReference>
<evidence type="ECO:0000256" key="6">
    <source>
        <dbReference type="ARBA" id="ARBA00023274"/>
    </source>
</evidence>
<gene>
    <name evidence="10" type="ORF">M153_51510001252</name>
</gene>
<proteinExistence type="inferred from homology"/>
<protein>
    <submittedName>
        <fullName evidence="10">Sof1 domain-containing U3 snoRNP protein</fullName>
    </submittedName>
</protein>
<dbReference type="GO" id="GO:0000462">
    <property type="term" value="P:maturation of SSU-rRNA from tricistronic rRNA transcript (SSU-rRNA, 5.8S rRNA, LSU-rRNA)"/>
    <property type="evidence" value="ECO:0007669"/>
    <property type="project" value="TreeGrafter"/>
</dbReference>
<keyword evidence="5" id="KW-0539">Nucleus</keyword>
<dbReference type="PANTHER" id="PTHR22851:SF0">
    <property type="entry name" value="DDB1- AND CUL4-ASSOCIATED FACTOR 13"/>
    <property type="match status" value="1"/>
</dbReference>
<dbReference type="AlphaFoldDB" id="A0A0R0LT60"/>
<evidence type="ECO:0000256" key="1">
    <source>
        <dbReference type="ARBA" id="ARBA00004604"/>
    </source>
</evidence>
<feature type="region of interest" description="Disordered" evidence="8">
    <location>
        <begin position="396"/>
        <end position="415"/>
    </location>
</feature>
<dbReference type="InterPro" id="IPR051733">
    <property type="entry name" value="WD_repeat_DCAF13/WDSOF1"/>
</dbReference>